<evidence type="ECO:0000259" key="4">
    <source>
        <dbReference type="SMART" id="SM01403"/>
    </source>
</evidence>
<name>A0AAP0C8H3_9ASTR</name>
<evidence type="ECO:0000256" key="2">
    <source>
        <dbReference type="ARBA" id="ARBA00023274"/>
    </source>
</evidence>
<gene>
    <name evidence="5" type="ORF">SSX86_030357</name>
</gene>
<feature type="domain" description="Small ribosomal subunit protein uS10" evidence="4">
    <location>
        <begin position="35"/>
        <end position="122"/>
    </location>
</feature>
<evidence type="ECO:0000313" key="5">
    <source>
        <dbReference type="EMBL" id="KAK9050673.1"/>
    </source>
</evidence>
<dbReference type="GO" id="GO:0005739">
    <property type="term" value="C:mitochondrion"/>
    <property type="evidence" value="ECO:0007669"/>
    <property type="project" value="TreeGrafter"/>
</dbReference>
<reference evidence="5 6" key="1">
    <citation type="submission" date="2024-04" db="EMBL/GenBank/DDBJ databases">
        <title>The reference genome of an endangered Asteraceae, Deinandra increscens subsp. villosa, native to the Central Coast of California.</title>
        <authorList>
            <person name="Guilliams M."/>
            <person name="Hasenstab-Lehman K."/>
            <person name="Meyer R."/>
            <person name="Mcevoy S."/>
        </authorList>
    </citation>
    <scope>NUCLEOTIDE SEQUENCE [LARGE SCALE GENOMIC DNA]</scope>
    <source>
        <tissue evidence="5">Leaf</tissue>
    </source>
</reference>
<dbReference type="GO" id="GO:0004222">
    <property type="term" value="F:metalloendopeptidase activity"/>
    <property type="evidence" value="ECO:0007669"/>
    <property type="project" value="TreeGrafter"/>
</dbReference>
<dbReference type="Pfam" id="PF00338">
    <property type="entry name" value="Ribosomal_S10"/>
    <property type="match status" value="1"/>
</dbReference>
<accession>A0AAP0C8H3</accession>
<dbReference type="InterPro" id="IPR013578">
    <property type="entry name" value="Peptidase_M16C_assoc"/>
</dbReference>
<dbReference type="InterPro" id="IPR027486">
    <property type="entry name" value="Ribosomal_uS10_dom"/>
</dbReference>
<keyword evidence="1" id="KW-0689">Ribosomal protein</keyword>
<dbReference type="SUPFAM" id="SSF54999">
    <property type="entry name" value="Ribosomal protein S10"/>
    <property type="match status" value="1"/>
</dbReference>
<evidence type="ECO:0000256" key="1">
    <source>
        <dbReference type="ARBA" id="ARBA00022980"/>
    </source>
</evidence>
<dbReference type="SMART" id="SM01403">
    <property type="entry name" value="Ribosomal_S10"/>
    <property type="match status" value="1"/>
</dbReference>
<dbReference type="Gene3D" id="3.30.70.600">
    <property type="entry name" value="Ribosomal protein S10 domain"/>
    <property type="match status" value="1"/>
</dbReference>
<dbReference type="InterPro" id="IPR011249">
    <property type="entry name" value="Metalloenz_LuxS/M16"/>
</dbReference>
<dbReference type="GO" id="GO:0016485">
    <property type="term" value="P:protein processing"/>
    <property type="evidence" value="ECO:0007669"/>
    <property type="project" value="TreeGrafter"/>
</dbReference>
<dbReference type="PANTHER" id="PTHR43016:SF11">
    <property type="entry name" value="METALLOENZYME, LUXS_M16 PEPTIDASE-LIKE PROTEIN-RELATED"/>
    <property type="match status" value="1"/>
</dbReference>
<dbReference type="InterPro" id="IPR055130">
    <property type="entry name" value="PreP_C"/>
</dbReference>
<dbReference type="PANTHER" id="PTHR43016">
    <property type="entry name" value="PRESEQUENCE PROTEASE"/>
    <property type="match status" value="1"/>
</dbReference>
<sequence>MTSPLRKFLLKSASGNVISRHETRRAKSDSTTKMQIMIRSFESIDKNLHWELPPNTRKIKLPSTRSLFTVLKSPHVHKKAREQFQMKINKEMLVMETKRHELQKKLFWLKRQRIFGAQFEILFSFKTRLDKEKLQKILIQPGSKHVSEDKKVEQRHVMAALNSLAHEGFYSEAVDSSINSIDSSLPGNNTGSFPHGLAQMLHSVPMPVLKARVDKEGSKALSTQLIEHFILNNPHRPSVEVQPDAEKASESESVERYNFEKLKGCMTAKDLAELARVTQELQVNPPKVLKAAPKLSFKNIHKKPIEVPTEVGDINGVKVLQHELSTNDVLYADIAFDMTSLKPELLPLVPLFCQSLLGTGTKDLNFIQLNQLIGEKTGGISVYPYTSSKQGSKDPVSHIMVRCKAMSANTEDLFNLITRVLKEADLTNQKRFKRFVSQSKAKLENQLRDAGHILAAARLNAKLNNAGWIAEQMSGISYLEFLKDIEGKIEEEWSQISMSLEEIRGALLSKKGCLVNLTSDGKTLKKAEKCVGKFLDLLPSTSLATLSTSNAQLSSENEAFIIPTQVNYVGKAANIYETGYQLKGSAYVISKYISNTWLWDNIRVSGGAFGGFCDFDTRSGVLSFLSYRDPNLLKTLDVYDATSDFLSKLEMDDDTIKTAILGAVGDLDSYQLPDAKGYTSFLRYLSGVPEEERQARREEMLSTRSSDFKEFAGVVDAIKDKGVIVAVASDHDVDSTNKERSNLFSVKKAL</sequence>
<dbReference type="Pfam" id="PF22516">
    <property type="entry name" value="PreP_C"/>
    <property type="match status" value="1"/>
</dbReference>
<dbReference type="Gene3D" id="3.30.830.10">
    <property type="entry name" value="Metalloenzyme, LuxS/M16 peptidase-like"/>
    <property type="match status" value="3"/>
</dbReference>
<dbReference type="GO" id="GO:1990904">
    <property type="term" value="C:ribonucleoprotein complex"/>
    <property type="evidence" value="ECO:0007669"/>
    <property type="project" value="UniProtKB-KW"/>
</dbReference>
<dbReference type="InterPro" id="IPR036838">
    <property type="entry name" value="Ribosomal_uS10_dom_sf"/>
</dbReference>
<evidence type="ECO:0000259" key="3">
    <source>
        <dbReference type="SMART" id="SM01264"/>
    </source>
</evidence>
<dbReference type="Proteomes" id="UP001408789">
    <property type="component" value="Unassembled WGS sequence"/>
</dbReference>
<comment type="caution">
    <text evidence="5">The sequence shown here is derived from an EMBL/GenBank/DDBJ whole genome shotgun (WGS) entry which is preliminary data.</text>
</comment>
<keyword evidence="2" id="KW-0687">Ribonucleoprotein</keyword>
<dbReference type="SUPFAM" id="SSF63411">
    <property type="entry name" value="LuxS/MPP-like metallohydrolase"/>
    <property type="match status" value="3"/>
</dbReference>
<evidence type="ECO:0008006" key="7">
    <source>
        <dbReference type="Google" id="ProtNLM"/>
    </source>
</evidence>
<dbReference type="GO" id="GO:0009507">
    <property type="term" value="C:chloroplast"/>
    <property type="evidence" value="ECO:0007669"/>
    <property type="project" value="TreeGrafter"/>
</dbReference>
<protein>
    <recommendedName>
        <fullName evidence="7">Peptidase M16C associated domain-containing protein</fullName>
    </recommendedName>
</protein>
<dbReference type="EMBL" id="JBCNJP010000440">
    <property type="protein sequence ID" value="KAK9050673.1"/>
    <property type="molecule type" value="Genomic_DNA"/>
</dbReference>
<dbReference type="FunFam" id="3.30.830.10:FF:000029">
    <property type="entry name" value="Presequence protease 1"/>
    <property type="match status" value="1"/>
</dbReference>
<proteinExistence type="predicted"/>
<dbReference type="GO" id="GO:0046872">
    <property type="term" value="F:metal ion binding"/>
    <property type="evidence" value="ECO:0007669"/>
    <property type="project" value="InterPro"/>
</dbReference>
<dbReference type="SMART" id="SM01264">
    <property type="entry name" value="M16C_associated"/>
    <property type="match status" value="1"/>
</dbReference>
<organism evidence="5 6">
    <name type="scientific">Deinandra increscens subsp. villosa</name>
    <dbReference type="NCBI Taxonomy" id="3103831"/>
    <lineage>
        <taxon>Eukaryota</taxon>
        <taxon>Viridiplantae</taxon>
        <taxon>Streptophyta</taxon>
        <taxon>Embryophyta</taxon>
        <taxon>Tracheophyta</taxon>
        <taxon>Spermatophyta</taxon>
        <taxon>Magnoliopsida</taxon>
        <taxon>eudicotyledons</taxon>
        <taxon>Gunneridae</taxon>
        <taxon>Pentapetalae</taxon>
        <taxon>asterids</taxon>
        <taxon>campanulids</taxon>
        <taxon>Asterales</taxon>
        <taxon>Asteraceae</taxon>
        <taxon>Asteroideae</taxon>
        <taxon>Heliantheae alliance</taxon>
        <taxon>Madieae</taxon>
        <taxon>Madiinae</taxon>
        <taxon>Deinandra</taxon>
    </lineage>
</organism>
<dbReference type="AlphaFoldDB" id="A0AAP0C8H3"/>
<feature type="domain" description="Peptidase M16C associated" evidence="3">
    <location>
        <begin position="241"/>
        <end position="485"/>
    </location>
</feature>
<dbReference type="Pfam" id="PF08367">
    <property type="entry name" value="M16C_assoc"/>
    <property type="match status" value="1"/>
</dbReference>
<evidence type="ECO:0000313" key="6">
    <source>
        <dbReference type="Proteomes" id="UP001408789"/>
    </source>
</evidence>
<keyword evidence="6" id="KW-1185">Reference proteome</keyword>
<dbReference type="GO" id="GO:0005840">
    <property type="term" value="C:ribosome"/>
    <property type="evidence" value="ECO:0007669"/>
    <property type="project" value="UniProtKB-KW"/>
</dbReference>